<accession>A0A6J5UVJ9</accession>
<evidence type="ECO:0000313" key="1">
    <source>
        <dbReference type="EMBL" id="CAB4279991.1"/>
    </source>
</evidence>
<evidence type="ECO:0000313" key="2">
    <source>
        <dbReference type="Proteomes" id="UP000507222"/>
    </source>
</evidence>
<proteinExistence type="predicted"/>
<sequence>MEMIFSLSRFDYGGTRWIGCYSSYLGLDVVRAGSVSMSFEPARSQYRSSRLGLNITVVCSSRNNGLTLRYVVLGDVVPVNMVFIDMVLIDMVMGPGQNGTRESRVNLGSRWG</sequence>
<dbReference type="EMBL" id="CAEKDK010000005">
    <property type="protein sequence ID" value="CAB4279991.1"/>
    <property type="molecule type" value="Genomic_DNA"/>
</dbReference>
<reference evidence="1 2" key="1">
    <citation type="submission" date="2020-05" db="EMBL/GenBank/DDBJ databases">
        <authorList>
            <person name="Campoy J."/>
            <person name="Schneeberger K."/>
            <person name="Spophaly S."/>
        </authorList>
    </citation>
    <scope>NUCLEOTIDE SEQUENCE [LARGE SCALE GENOMIC DNA]</scope>
    <source>
        <strain evidence="1">PruArmRojPasFocal</strain>
    </source>
</reference>
<dbReference type="AlphaFoldDB" id="A0A6J5UVJ9"/>
<dbReference type="Proteomes" id="UP000507222">
    <property type="component" value="Unassembled WGS sequence"/>
</dbReference>
<protein>
    <submittedName>
        <fullName evidence="1">Uncharacterized protein</fullName>
    </submittedName>
</protein>
<name>A0A6J5UVJ9_PRUAR</name>
<organism evidence="1 2">
    <name type="scientific">Prunus armeniaca</name>
    <name type="common">Apricot</name>
    <name type="synonym">Armeniaca vulgaris</name>
    <dbReference type="NCBI Taxonomy" id="36596"/>
    <lineage>
        <taxon>Eukaryota</taxon>
        <taxon>Viridiplantae</taxon>
        <taxon>Streptophyta</taxon>
        <taxon>Embryophyta</taxon>
        <taxon>Tracheophyta</taxon>
        <taxon>Spermatophyta</taxon>
        <taxon>Magnoliopsida</taxon>
        <taxon>eudicotyledons</taxon>
        <taxon>Gunneridae</taxon>
        <taxon>Pentapetalae</taxon>
        <taxon>rosids</taxon>
        <taxon>fabids</taxon>
        <taxon>Rosales</taxon>
        <taxon>Rosaceae</taxon>
        <taxon>Amygdaloideae</taxon>
        <taxon>Amygdaleae</taxon>
        <taxon>Prunus</taxon>
    </lineage>
</organism>
<gene>
    <name evidence="1" type="ORF">CURHAP_LOCUS32681</name>
</gene>